<dbReference type="Proteomes" id="UP001066276">
    <property type="component" value="Chromosome 3_1"/>
</dbReference>
<gene>
    <name evidence="2" type="ORF">NDU88_002220</name>
</gene>
<keyword evidence="3" id="KW-1185">Reference proteome</keyword>
<proteinExistence type="predicted"/>
<feature type="region of interest" description="Disordered" evidence="1">
    <location>
        <begin position="72"/>
        <end position="125"/>
    </location>
</feature>
<comment type="caution">
    <text evidence="2">The sequence shown here is derived from an EMBL/GenBank/DDBJ whole genome shotgun (WGS) entry which is preliminary data.</text>
</comment>
<evidence type="ECO:0000256" key="1">
    <source>
        <dbReference type="SAM" id="MobiDB-lite"/>
    </source>
</evidence>
<dbReference type="AlphaFoldDB" id="A0AAV7U927"/>
<evidence type="ECO:0000313" key="2">
    <source>
        <dbReference type="EMBL" id="KAJ1185427.1"/>
    </source>
</evidence>
<feature type="region of interest" description="Disordered" evidence="1">
    <location>
        <begin position="1"/>
        <end position="29"/>
    </location>
</feature>
<reference evidence="2" key="1">
    <citation type="journal article" date="2022" name="bioRxiv">
        <title>Sequencing and chromosome-scale assembly of the giantPleurodeles waltlgenome.</title>
        <authorList>
            <person name="Brown T."/>
            <person name="Elewa A."/>
            <person name="Iarovenko S."/>
            <person name="Subramanian E."/>
            <person name="Araus A.J."/>
            <person name="Petzold A."/>
            <person name="Susuki M."/>
            <person name="Suzuki K.-i.T."/>
            <person name="Hayashi T."/>
            <person name="Toyoda A."/>
            <person name="Oliveira C."/>
            <person name="Osipova E."/>
            <person name="Leigh N.D."/>
            <person name="Simon A."/>
            <person name="Yun M.H."/>
        </authorList>
    </citation>
    <scope>NUCLEOTIDE SEQUENCE</scope>
    <source>
        <strain evidence="2">20211129_DDA</strain>
        <tissue evidence="2">Liver</tissue>
    </source>
</reference>
<sequence>MRSVPGQRRAVKEMAQENSAWDRRNRERTATPLKGITIKLQNVQAPATVESDAALNEPGTSYSTNTIIRVMPTHGPLNTTTCSTVQPPSKGSEEHALPSTDIHQQGPCKPLKGGTAKSEQAFPEV</sequence>
<dbReference type="EMBL" id="JANPWB010000005">
    <property type="protein sequence ID" value="KAJ1185427.1"/>
    <property type="molecule type" value="Genomic_DNA"/>
</dbReference>
<evidence type="ECO:0000313" key="3">
    <source>
        <dbReference type="Proteomes" id="UP001066276"/>
    </source>
</evidence>
<organism evidence="2 3">
    <name type="scientific">Pleurodeles waltl</name>
    <name type="common">Iberian ribbed newt</name>
    <dbReference type="NCBI Taxonomy" id="8319"/>
    <lineage>
        <taxon>Eukaryota</taxon>
        <taxon>Metazoa</taxon>
        <taxon>Chordata</taxon>
        <taxon>Craniata</taxon>
        <taxon>Vertebrata</taxon>
        <taxon>Euteleostomi</taxon>
        <taxon>Amphibia</taxon>
        <taxon>Batrachia</taxon>
        <taxon>Caudata</taxon>
        <taxon>Salamandroidea</taxon>
        <taxon>Salamandridae</taxon>
        <taxon>Pleurodelinae</taxon>
        <taxon>Pleurodeles</taxon>
    </lineage>
</organism>
<accession>A0AAV7U927</accession>
<feature type="compositionally biased region" description="Polar residues" evidence="1">
    <location>
        <begin position="76"/>
        <end position="89"/>
    </location>
</feature>
<name>A0AAV7U927_PLEWA</name>
<feature type="compositionally biased region" description="Basic and acidic residues" evidence="1">
    <location>
        <begin position="10"/>
        <end position="29"/>
    </location>
</feature>
<protein>
    <submittedName>
        <fullName evidence="2">Uncharacterized protein</fullName>
    </submittedName>
</protein>